<feature type="domain" description="FAS1" evidence="3">
    <location>
        <begin position="138"/>
        <end position="282"/>
    </location>
</feature>
<protein>
    <recommendedName>
        <fullName evidence="3">FAS1 domain-containing protein</fullName>
    </recommendedName>
</protein>
<keyword evidence="5" id="KW-1185">Reference proteome</keyword>
<name>A0A250XBH3_9CHLO</name>
<proteinExistence type="predicted"/>
<dbReference type="Gene3D" id="2.30.180.10">
    <property type="entry name" value="FAS1 domain"/>
    <property type="match status" value="2"/>
</dbReference>
<keyword evidence="2" id="KW-0732">Signal</keyword>
<evidence type="ECO:0000313" key="4">
    <source>
        <dbReference type="EMBL" id="GAX80428.1"/>
    </source>
</evidence>
<feature type="chain" id="PRO_5013168556" description="FAS1 domain-containing protein" evidence="2">
    <location>
        <begin position="29"/>
        <end position="453"/>
    </location>
</feature>
<evidence type="ECO:0000256" key="1">
    <source>
        <dbReference type="SAM" id="MobiDB-lite"/>
    </source>
</evidence>
<feature type="domain" description="FAS1" evidence="3">
    <location>
        <begin position="286"/>
        <end position="452"/>
    </location>
</feature>
<feature type="compositionally biased region" description="Basic residues" evidence="1">
    <location>
        <begin position="80"/>
        <end position="93"/>
    </location>
</feature>
<dbReference type="SUPFAM" id="SSF82153">
    <property type="entry name" value="FAS1 domain"/>
    <property type="match status" value="2"/>
</dbReference>
<dbReference type="OrthoDB" id="286301at2759"/>
<sequence length="453" mass="49693">MCALKSSMRCNYAIVSLLFCSTTWTSFAVEEAGEAGSDLTSSLQGSTATDVLSRSGILDKSSFNLQDSLADDDVPAPVPAKKRRRKKKVKRPPKPPSPPSPPLLPSPPPPSPPPPHKPPSPPLPPSPPPPPPPAGPPYSEPYAVLVARPDLSLMRQAVEGVPGMLTAMQNPYMMSTFFFPTDKAFRELLFAANVEMEDLLAEPKSLKAVVLYHVHENMARYLYSIDKREEKLVMYSGHSIMIRKGRGDSLPSIQDELGRDIAVLEADVPAGRCAIYIIDNVMLPEFKTVFDLLDHNPMGLFSVTSAAIKRSQLDERYSNPDQPLVLLAPTEAAWSRLAASRNMTLSQLFRDKDLLQQVLNHHTLKVKGKVDDMSQELRSGNSIVNPTYMDQVNVTMSSRLDASSPHETESNTTSSQQLPALFATINGVEANIVTERIKGTGAWNVYGVDRVLL</sequence>
<feature type="compositionally biased region" description="Pro residues" evidence="1">
    <location>
        <begin position="94"/>
        <end position="136"/>
    </location>
</feature>
<dbReference type="SMART" id="SM00554">
    <property type="entry name" value="FAS1"/>
    <property type="match status" value="1"/>
</dbReference>
<dbReference type="AlphaFoldDB" id="A0A250XBH3"/>
<dbReference type="InterPro" id="IPR036378">
    <property type="entry name" value="FAS1_dom_sf"/>
</dbReference>
<dbReference type="InterPro" id="IPR050904">
    <property type="entry name" value="Adhesion/Biosynth-related"/>
</dbReference>
<dbReference type="Pfam" id="PF02469">
    <property type="entry name" value="Fasciclin"/>
    <property type="match status" value="2"/>
</dbReference>
<comment type="caution">
    <text evidence="4">The sequence shown here is derived from an EMBL/GenBank/DDBJ whole genome shotgun (WGS) entry which is preliminary data.</text>
</comment>
<dbReference type="Proteomes" id="UP000232323">
    <property type="component" value="Unassembled WGS sequence"/>
</dbReference>
<feature type="signal peptide" evidence="2">
    <location>
        <begin position="1"/>
        <end position="28"/>
    </location>
</feature>
<organism evidence="4 5">
    <name type="scientific">Chlamydomonas eustigma</name>
    <dbReference type="NCBI Taxonomy" id="1157962"/>
    <lineage>
        <taxon>Eukaryota</taxon>
        <taxon>Viridiplantae</taxon>
        <taxon>Chlorophyta</taxon>
        <taxon>core chlorophytes</taxon>
        <taxon>Chlorophyceae</taxon>
        <taxon>CS clade</taxon>
        <taxon>Chlamydomonadales</taxon>
        <taxon>Chlamydomonadaceae</taxon>
        <taxon>Chlamydomonas</taxon>
    </lineage>
</organism>
<gene>
    <name evidence="4" type="ORF">CEUSTIGMA_g7867.t1</name>
</gene>
<evidence type="ECO:0000259" key="3">
    <source>
        <dbReference type="PROSITE" id="PS50213"/>
    </source>
</evidence>
<dbReference type="PANTHER" id="PTHR10900:SF77">
    <property type="entry name" value="FI19380P1"/>
    <property type="match status" value="1"/>
</dbReference>
<dbReference type="EMBL" id="BEGY01000052">
    <property type="protein sequence ID" value="GAX80428.1"/>
    <property type="molecule type" value="Genomic_DNA"/>
</dbReference>
<feature type="region of interest" description="Disordered" evidence="1">
    <location>
        <begin position="67"/>
        <end position="136"/>
    </location>
</feature>
<dbReference type="PANTHER" id="PTHR10900">
    <property type="entry name" value="PERIOSTIN-RELATED"/>
    <property type="match status" value="1"/>
</dbReference>
<dbReference type="InterPro" id="IPR000782">
    <property type="entry name" value="FAS1_domain"/>
</dbReference>
<dbReference type="PROSITE" id="PS50213">
    <property type="entry name" value="FAS1"/>
    <property type="match status" value="2"/>
</dbReference>
<evidence type="ECO:0000313" key="5">
    <source>
        <dbReference type="Proteomes" id="UP000232323"/>
    </source>
</evidence>
<accession>A0A250XBH3</accession>
<dbReference type="STRING" id="1157962.A0A250XBH3"/>
<evidence type="ECO:0000256" key="2">
    <source>
        <dbReference type="SAM" id="SignalP"/>
    </source>
</evidence>
<dbReference type="GO" id="GO:0005615">
    <property type="term" value="C:extracellular space"/>
    <property type="evidence" value="ECO:0007669"/>
    <property type="project" value="TreeGrafter"/>
</dbReference>
<reference evidence="4 5" key="1">
    <citation type="submission" date="2017-08" db="EMBL/GenBank/DDBJ databases">
        <title>Acidophilic green algal genome provides insights into adaptation to an acidic environment.</title>
        <authorList>
            <person name="Hirooka S."/>
            <person name="Hirose Y."/>
            <person name="Kanesaki Y."/>
            <person name="Higuchi S."/>
            <person name="Fujiwara T."/>
            <person name="Onuma R."/>
            <person name="Era A."/>
            <person name="Ohbayashi R."/>
            <person name="Uzuka A."/>
            <person name="Nozaki H."/>
            <person name="Yoshikawa H."/>
            <person name="Miyagishima S.Y."/>
        </authorList>
    </citation>
    <scope>NUCLEOTIDE SEQUENCE [LARGE SCALE GENOMIC DNA]</scope>
    <source>
        <strain evidence="4 5">NIES-2499</strain>
    </source>
</reference>